<comment type="subcellular location">
    <subcellularLocation>
        <location evidence="1">Cell membrane</location>
        <topology evidence="1">Multi-pass membrane protein</topology>
    </subcellularLocation>
</comment>
<keyword evidence="1" id="KW-1003">Cell membrane</keyword>
<evidence type="ECO:0000256" key="1">
    <source>
        <dbReference type="RuleBase" id="RU363076"/>
    </source>
</evidence>
<evidence type="ECO:0000313" key="2">
    <source>
        <dbReference type="EMBL" id="GAA4024463.1"/>
    </source>
</evidence>
<comment type="caution">
    <text evidence="1">Lacks conserved residue(s) required for the propagation of feature annotation.</text>
</comment>
<keyword evidence="1" id="KW-1133">Transmembrane helix</keyword>
<dbReference type="Pfam" id="PF02104">
    <property type="entry name" value="SURF1"/>
    <property type="match status" value="1"/>
</dbReference>
<proteinExistence type="inferred from homology"/>
<sequence>MTRLPILATLVVVAAVAAMVALGFWQLGRASEKEALLARYEANLRSAPLEVTDRVDLDSDLFRRARTICGGGPRPTRIEGAGKFGFRLLADCTAMDGGRTLVVQLGTTPRPATGARWNGGPVAGYLTPAPDKRSVLRRGFDHAVPDPMIVADPPLAGLSANPAPSLAEVPNNHRSYAFQWFAFAVSALIIYGLALRGRRKGRA</sequence>
<keyword evidence="3" id="KW-1185">Reference proteome</keyword>
<comment type="caution">
    <text evidence="2">The sequence shown here is derived from an EMBL/GenBank/DDBJ whole genome shotgun (WGS) entry which is preliminary data.</text>
</comment>
<keyword evidence="1" id="KW-0472">Membrane</keyword>
<name>A0ABP7TD66_9SPHN</name>
<dbReference type="InterPro" id="IPR002994">
    <property type="entry name" value="Surf1/Shy1"/>
</dbReference>
<accession>A0ABP7TD66</accession>
<comment type="similarity">
    <text evidence="1">Belongs to the SURF1 family.</text>
</comment>
<reference evidence="3" key="1">
    <citation type="journal article" date="2019" name="Int. J. Syst. Evol. Microbiol.">
        <title>The Global Catalogue of Microorganisms (GCM) 10K type strain sequencing project: providing services to taxonomists for standard genome sequencing and annotation.</title>
        <authorList>
            <consortium name="The Broad Institute Genomics Platform"/>
            <consortium name="The Broad Institute Genome Sequencing Center for Infectious Disease"/>
            <person name="Wu L."/>
            <person name="Ma J."/>
        </authorList>
    </citation>
    <scope>NUCLEOTIDE SEQUENCE [LARGE SCALE GENOMIC DNA]</scope>
    <source>
        <strain evidence="3">JCM 17563</strain>
    </source>
</reference>
<dbReference type="CDD" id="cd06662">
    <property type="entry name" value="SURF1"/>
    <property type="match status" value="1"/>
</dbReference>
<protein>
    <recommendedName>
        <fullName evidence="1">SURF1-like protein</fullName>
    </recommendedName>
</protein>
<keyword evidence="1" id="KW-0812">Transmembrane</keyword>
<feature type="transmembrane region" description="Helical" evidence="1">
    <location>
        <begin position="176"/>
        <end position="195"/>
    </location>
</feature>
<dbReference type="RefSeq" id="WP_344707888.1">
    <property type="nucleotide sequence ID" value="NZ_BAABBQ010000001.1"/>
</dbReference>
<evidence type="ECO:0000313" key="3">
    <source>
        <dbReference type="Proteomes" id="UP001500235"/>
    </source>
</evidence>
<dbReference type="EMBL" id="BAABBQ010000001">
    <property type="protein sequence ID" value="GAA4024463.1"/>
    <property type="molecule type" value="Genomic_DNA"/>
</dbReference>
<gene>
    <name evidence="2" type="ORF">GCM10022280_26670</name>
</gene>
<organism evidence="2 3">
    <name type="scientific">Sphingomonas swuensis</name>
    <dbReference type="NCBI Taxonomy" id="977800"/>
    <lineage>
        <taxon>Bacteria</taxon>
        <taxon>Pseudomonadati</taxon>
        <taxon>Pseudomonadota</taxon>
        <taxon>Alphaproteobacteria</taxon>
        <taxon>Sphingomonadales</taxon>
        <taxon>Sphingomonadaceae</taxon>
        <taxon>Sphingomonas</taxon>
    </lineage>
</organism>
<dbReference type="Proteomes" id="UP001500235">
    <property type="component" value="Unassembled WGS sequence"/>
</dbReference>